<proteinExistence type="predicted"/>
<organism evidence="1">
    <name type="scientific">Pithovirus LCPAC401</name>
    <dbReference type="NCBI Taxonomy" id="2506595"/>
    <lineage>
        <taxon>Viruses</taxon>
        <taxon>Pithoviruses</taxon>
    </lineage>
</organism>
<reference evidence="1" key="1">
    <citation type="journal article" date="2019" name="MBio">
        <title>Virus Genomes from Deep Sea Sediments Expand the Ocean Megavirome and Support Independent Origins of Viral Gigantism.</title>
        <authorList>
            <person name="Backstrom D."/>
            <person name="Yutin N."/>
            <person name="Jorgensen S.L."/>
            <person name="Dharamshi J."/>
            <person name="Homa F."/>
            <person name="Zaremba-Niedwiedzka K."/>
            <person name="Spang A."/>
            <person name="Wolf Y.I."/>
            <person name="Koonin E.V."/>
            <person name="Ettema T.J."/>
        </authorList>
    </citation>
    <scope>NUCLEOTIDE SEQUENCE</scope>
</reference>
<evidence type="ECO:0000313" key="1">
    <source>
        <dbReference type="EMBL" id="QBK92541.1"/>
    </source>
</evidence>
<protein>
    <submittedName>
        <fullName evidence="1">Uncharacterized protein</fullName>
    </submittedName>
</protein>
<accession>A0A481ZCZ4</accession>
<gene>
    <name evidence="1" type="ORF">LCPAC401_01790</name>
</gene>
<name>A0A481ZCZ4_9VIRU</name>
<dbReference type="EMBL" id="MK500578">
    <property type="protein sequence ID" value="QBK92541.1"/>
    <property type="molecule type" value="Genomic_DNA"/>
</dbReference>
<sequence>MRQNMNSETHYIIFSAYYKYGETDTKIIVGEKKFRKYAIEHYRENHLSMRICTRYDFEQFLLHHDVTYFDEEDRPMFEKIISEYKTNPDKYSAGSYTCHPEDNPEKYNPPKIDTDFRFYYIRDRRMYRFVEERAQFYVRFETKETSEITRYMTECGYAAIRNQTGWGWCDVMTVTGSDIRIKHD</sequence>